<comment type="subunit">
    <text evidence="8">Homodimer.</text>
</comment>
<evidence type="ECO:0000256" key="4">
    <source>
        <dbReference type="ARBA" id="ARBA00022655"/>
    </source>
</evidence>
<comment type="catalytic activity">
    <reaction evidence="7 8">
        <text>(R)-pantoate + beta-alanine + ATP = (R)-pantothenate + AMP + diphosphate + H(+)</text>
        <dbReference type="Rhea" id="RHEA:10912"/>
        <dbReference type="ChEBI" id="CHEBI:15378"/>
        <dbReference type="ChEBI" id="CHEBI:15980"/>
        <dbReference type="ChEBI" id="CHEBI:29032"/>
        <dbReference type="ChEBI" id="CHEBI:30616"/>
        <dbReference type="ChEBI" id="CHEBI:33019"/>
        <dbReference type="ChEBI" id="CHEBI:57966"/>
        <dbReference type="ChEBI" id="CHEBI:456215"/>
        <dbReference type="EC" id="6.3.2.1"/>
    </reaction>
</comment>
<dbReference type="RefSeq" id="WP_182485211.1">
    <property type="nucleotide sequence ID" value="NZ_JACGWU010000007.1"/>
</dbReference>
<keyword evidence="3 8" id="KW-0436">Ligase</keyword>
<dbReference type="Pfam" id="PF02569">
    <property type="entry name" value="Pantoate_ligase"/>
    <property type="match status" value="1"/>
</dbReference>
<evidence type="ECO:0000313" key="9">
    <source>
        <dbReference type="EMBL" id="MBA8829789.1"/>
    </source>
</evidence>
<keyword evidence="6 8" id="KW-0067">ATP-binding</keyword>
<comment type="function">
    <text evidence="8">Catalyzes the condensation of pantoate with beta-alanine in an ATP-dependent reaction via a pantoyl-adenylate intermediate.</text>
</comment>
<keyword evidence="8" id="KW-0963">Cytoplasm</keyword>
<dbReference type="PANTHER" id="PTHR21299">
    <property type="entry name" value="CYTIDYLATE KINASE/PANTOATE-BETA-ALANINE LIGASE"/>
    <property type="match status" value="1"/>
</dbReference>
<keyword evidence="5 8" id="KW-0547">Nucleotide-binding</keyword>
<comment type="miscellaneous">
    <text evidence="8">The reaction proceeds by a bi uni uni bi ping pong mechanism.</text>
</comment>
<feature type="active site" description="Proton donor" evidence="8">
    <location>
        <position position="39"/>
    </location>
</feature>
<reference evidence="9 10" key="1">
    <citation type="submission" date="2020-07" db="EMBL/GenBank/DDBJ databases">
        <title>Sequencing the genomes of 1000 actinobacteria strains.</title>
        <authorList>
            <person name="Klenk H.-P."/>
        </authorList>
    </citation>
    <scope>NUCLEOTIDE SEQUENCE [LARGE SCALE GENOMIC DNA]</scope>
    <source>
        <strain evidence="9 10">DSM 23737</strain>
    </source>
</reference>
<dbReference type="NCBIfam" id="TIGR00125">
    <property type="entry name" value="cyt_tran_rel"/>
    <property type="match status" value="1"/>
</dbReference>
<feature type="binding site" evidence="8">
    <location>
        <begin position="187"/>
        <end position="190"/>
    </location>
    <ligand>
        <name>ATP</name>
        <dbReference type="ChEBI" id="CHEBI:30616"/>
    </ligand>
</feature>
<dbReference type="Proteomes" id="UP000524237">
    <property type="component" value="Unassembled WGS sequence"/>
</dbReference>
<comment type="pathway">
    <text evidence="1 8">Cofactor biosynthesis; (R)-pantothenate biosynthesis; (R)-pantothenate from (R)-pantoate and beta-alanine: step 1/1.</text>
</comment>
<dbReference type="Gene3D" id="3.30.1300.10">
    <property type="entry name" value="Pantoate-beta-alanine ligase, C-terminal domain"/>
    <property type="match status" value="1"/>
</dbReference>
<sequence length="289" mass="30988">MSGAPKVLTTVREAGQIRHAHDGHRIALVPTMGALHEGHLELIRHARTLAEVVLVSIFVNPLQFGVGEDFDRYPRTLEVDVAALADEGVDYVFAPSTSEMYPAGLTIPARHAGPVGTTFEGAARPTHFDGMLTVVARLFDIVGPNVAVFGQKDAQQVFLVRQMIAQNDWPIELDVVRTVREHDGLALSSRNRFLDESQRGLALVMPEALTAIALNAPLGVAAARTAGRQVFAAAPLARLDYLDLVDPKTFTAVSDDYQGPVTAVIAAVIGSTRLIDTDNLVLGSPEADS</sequence>
<evidence type="ECO:0000256" key="3">
    <source>
        <dbReference type="ARBA" id="ARBA00022598"/>
    </source>
</evidence>
<dbReference type="InterPro" id="IPR042176">
    <property type="entry name" value="Pantoate_ligase_C"/>
</dbReference>
<dbReference type="Gene3D" id="3.40.50.620">
    <property type="entry name" value="HUPs"/>
    <property type="match status" value="1"/>
</dbReference>
<comment type="similarity">
    <text evidence="2 8">Belongs to the pantothenate synthetase family.</text>
</comment>
<dbReference type="InterPro" id="IPR004821">
    <property type="entry name" value="Cyt_trans-like"/>
</dbReference>
<dbReference type="HAMAP" id="MF_00158">
    <property type="entry name" value="PanC"/>
    <property type="match status" value="1"/>
</dbReference>
<feature type="binding site" evidence="8">
    <location>
        <position position="156"/>
    </location>
    <ligand>
        <name>(R)-pantoate</name>
        <dbReference type="ChEBI" id="CHEBI:15980"/>
    </ligand>
</feature>
<dbReference type="GO" id="GO:0005829">
    <property type="term" value="C:cytosol"/>
    <property type="evidence" value="ECO:0007669"/>
    <property type="project" value="TreeGrafter"/>
</dbReference>
<dbReference type="UniPathway" id="UPA00028">
    <property type="reaction ID" value="UER00005"/>
</dbReference>
<evidence type="ECO:0000256" key="5">
    <source>
        <dbReference type="ARBA" id="ARBA00022741"/>
    </source>
</evidence>
<dbReference type="EMBL" id="JACGWU010000007">
    <property type="protein sequence ID" value="MBA8829789.1"/>
    <property type="molecule type" value="Genomic_DNA"/>
</dbReference>
<dbReference type="InterPro" id="IPR014729">
    <property type="entry name" value="Rossmann-like_a/b/a_fold"/>
</dbReference>
<protein>
    <recommendedName>
        <fullName evidence="8">Pantothenate synthetase</fullName>
        <shortName evidence="8">PS</shortName>
        <ecNumber evidence="8">6.3.2.1</ecNumber>
    </recommendedName>
    <alternativeName>
        <fullName evidence="8">Pantoate--beta-alanine ligase</fullName>
    </alternativeName>
    <alternativeName>
        <fullName evidence="8">Pantoate-activating enzyme</fullName>
    </alternativeName>
</protein>
<feature type="binding site" evidence="8">
    <location>
        <begin position="150"/>
        <end position="153"/>
    </location>
    <ligand>
        <name>ATP</name>
        <dbReference type="ChEBI" id="CHEBI:30616"/>
    </ligand>
</feature>
<comment type="caution">
    <text evidence="9">The sequence shown here is derived from an EMBL/GenBank/DDBJ whole genome shotgun (WGS) entry which is preliminary data.</text>
</comment>
<dbReference type="AlphaFoldDB" id="A0A7W3PPD1"/>
<dbReference type="GO" id="GO:0005524">
    <property type="term" value="F:ATP binding"/>
    <property type="evidence" value="ECO:0007669"/>
    <property type="project" value="UniProtKB-KW"/>
</dbReference>
<dbReference type="InterPro" id="IPR003721">
    <property type="entry name" value="Pantoate_ligase"/>
</dbReference>
<evidence type="ECO:0000256" key="6">
    <source>
        <dbReference type="ARBA" id="ARBA00022840"/>
    </source>
</evidence>
<dbReference type="PANTHER" id="PTHR21299:SF1">
    <property type="entry name" value="PANTOATE--BETA-ALANINE LIGASE"/>
    <property type="match status" value="1"/>
</dbReference>
<accession>A0A7W3PPD1</accession>
<dbReference type="CDD" id="cd00560">
    <property type="entry name" value="PanC"/>
    <property type="match status" value="1"/>
</dbReference>
<keyword evidence="4 8" id="KW-0566">Pantothenate biosynthesis</keyword>
<evidence type="ECO:0000256" key="7">
    <source>
        <dbReference type="ARBA" id="ARBA00048258"/>
    </source>
</evidence>
<evidence type="ECO:0000256" key="8">
    <source>
        <dbReference type="HAMAP-Rule" id="MF_00158"/>
    </source>
</evidence>
<feature type="binding site" evidence="8">
    <location>
        <begin position="32"/>
        <end position="39"/>
    </location>
    <ligand>
        <name>ATP</name>
        <dbReference type="ChEBI" id="CHEBI:30616"/>
    </ligand>
</feature>
<evidence type="ECO:0000313" key="10">
    <source>
        <dbReference type="Proteomes" id="UP000524237"/>
    </source>
</evidence>
<proteinExistence type="inferred from homology"/>
<evidence type="ECO:0000256" key="2">
    <source>
        <dbReference type="ARBA" id="ARBA00009256"/>
    </source>
</evidence>
<feature type="binding site" evidence="8">
    <location>
        <position position="63"/>
    </location>
    <ligand>
        <name>(R)-pantoate</name>
        <dbReference type="ChEBI" id="CHEBI:15980"/>
    </ligand>
</feature>
<dbReference type="SUPFAM" id="SSF52374">
    <property type="entry name" value="Nucleotidylyl transferase"/>
    <property type="match status" value="1"/>
</dbReference>
<dbReference type="GO" id="GO:0015940">
    <property type="term" value="P:pantothenate biosynthetic process"/>
    <property type="evidence" value="ECO:0007669"/>
    <property type="project" value="UniProtKB-UniRule"/>
</dbReference>
<evidence type="ECO:0000256" key="1">
    <source>
        <dbReference type="ARBA" id="ARBA00004990"/>
    </source>
</evidence>
<comment type="subcellular location">
    <subcellularLocation>
        <location evidence="8">Cytoplasm</location>
    </subcellularLocation>
</comment>
<feature type="binding site" evidence="8">
    <location>
        <position position="63"/>
    </location>
    <ligand>
        <name>beta-alanine</name>
        <dbReference type="ChEBI" id="CHEBI:57966"/>
    </ligand>
</feature>
<feature type="binding site" evidence="8">
    <location>
        <position position="179"/>
    </location>
    <ligand>
        <name>ATP</name>
        <dbReference type="ChEBI" id="CHEBI:30616"/>
    </ligand>
</feature>
<gene>
    <name evidence="8" type="primary">panC</name>
    <name evidence="9" type="ORF">FB555_001905</name>
</gene>
<organism evidence="9 10">
    <name type="scientific">Alpinimonas psychrophila</name>
    <dbReference type="NCBI Taxonomy" id="748908"/>
    <lineage>
        <taxon>Bacteria</taxon>
        <taxon>Bacillati</taxon>
        <taxon>Actinomycetota</taxon>
        <taxon>Actinomycetes</taxon>
        <taxon>Micrococcales</taxon>
        <taxon>Microbacteriaceae</taxon>
        <taxon>Alpinimonas</taxon>
    </lineage>
</organism>
<dbReference type="GO" id="GO:0004592">
    <property type="term" value="F:pantoate-beta-alanine ligase activity"/>
    <property type="evidence" value="ECO:0007669"/>
    <property type="project" value="UniProtKB-UniRule"/>
</dbReference>
<dbReference type="EC" id="6.3.2.1" evidence="8"/>
<dbReference type="NCBIfam" id="TIGR00018">
    <property type="entry name" value="panC"/>
    <property type="match status" value="1"/>
</dbReference>
<keyword evidence="10" id="KW-1185">Reference proteome</keyword>
<name>A0A7W3PPD1_9MICO</name>